<reference evidence="2" key="1">
    <citation type="journal article" date="2014" name="Front. Microbiol.">
        <title>High frequency of phylogenetically diverse reductive dehalogenase-homologous genes in deep subseafloor sedimentary metagenomes.</title>
        <authorList>
            <person name="Kawai M."/>
            <person name="Futagami T."/>
            <person name="Toyoda A."/>
            <person name="Takaki Y."/>
            <person name="Nishi S."/>
            <person name="Hori S."/>
            <person name="Arai W."/>
            <person name="Tsubouchi T."/>
            <person name="Morono Y."/>
            <person name="Uchiyama I."/>
            <person name="Ito T."/>
            <person name="Fujiyama A."/>
            <person name="Inagaki F."/>
            <person name="Takami H."/>
        </authorList>
    </citation>
    <scope>NUCLEOTIDE SEQUENCE</scope>
    <source>
        <strain evidence="2">Expedition CK06-06</strain>
    </source>
</reference>
<evidence type="ECO:0000313" key="2">
    <source>
        <dbReference type="EMBL" id="GAI66243.1"/>
    </source>
</evidence>
<sequence length="112" mass="12614">MKTLNPPKFLIYMVIRAVRHPRTPISYYYCQKCKVRFPASSRECPKCHDKVGESPDPKQESPMPWYGSVAVILIGVGAAIASGILSIVWLQEISRVLIYIPMGSLFGMSLQR</sequence>
<keyword evidence="1" id="KW-0472">Membrane</keyword>
<comment type="caution">
    <text evidence="2">The sequence shown here is derived from an EMBL/GenBank/DDBJ whole genome shotgun (WGS) entry which is preliminary data.</text>
</comment>
<evidence type="ECO:0000256" key="1">
    <source>
        <dbReference type="SAM" id="Phobius"/>
    </source>
</evidence>
<dbReference type="EMBL" id="BARW01000569">
    <property type="protein sequence ID" value="GAI66243.1"/>
    <property type="molecule type" value="Genomic_DNA"/>
</dbReference>
<keyword evidence="1" id="KW-0812">Transmembrane</keyword>
<name>X1QDD8_9ZZZZ</name>
<accession>X1QDD8</accession>
<keyword evidence="1" id="KW-1133">Transmembrane helix</keyword>
<proteinExistence type="predicted"/>
<organism evidence="2">
    <name type="scientific">marine sediment metagenome</name>
    <dbReference type="NCBI Taxonomy" id="412755"/>
    <lineage>
        <taxon>unclassified sequences</taxon>
        <taxon>metagenomes</taxon>
        <taxon>ecological metagenomes</taxon>
    </lineage>
</organism>
<gene>
    <name evidence="2" type="ORF">S12H4_02352</name>
</gene>
<feature type="transmembrane region" description="Helical" evidence="1">
    <location>
        <begin position="65"/>
        <end position="90"/>
    </location>
</feature>
<protein>
    <submittedName>
        <fullName evidence="2">Uncharacterized protein</fullName>
    </submittedName>
</protein>
<dbReference type="AlphaFoldDB" id="X1QDD8"/>